<dbReference type="PROSITE" id="PS50181">
    <property type="entry name" value="FBOX"/>
    <property type="match status" value="1"/>
</dbReference>
<organism evidence="2 3">
    <name type="scientific">Gnathostoma spinigerum</name>
    <dbReference type="NCBI Taxonomy" id="75299"/>
    <lineage>
        <taxon>Eukaryota</taxon>
        <taxon>Metazoa</taxon>
        <taxon>Ecdysozoa</taxon>
        <taxon>Nematoda</taxon>
        <taxon>Chromadorea</taxon>
        <taxon>Rhabditida</taxon>
        <taxon>Spirurina</taxon>
        <taxon>Gnathostomatomorpha</taxon>
        <taxon>Gnathostomatoidea</taxon>
        <taxon>Gnathostomatidae</taxon>
        <taxon>Gnathostoma</taxon>
    </lineage>
</organism>
<dbReference type="SMART" id="SM00256">
    <property type="entry name" value="FBOX"/>
    <property type="match status" value="1"/>
</dbReference>
<comment type="caution">
    <text evidence="2">The sequence shown here is derived from an EMBL/GenBank/DDBJ whole genome shotgun (WGS) entry which is preliminary data.</text>
</comment>
<dbReference type="Pfam" id="PF00646">
    <property type="entry name" value="F-box"/>
    <property type="match status" value="1"/>
</dbReference>
<evidence type="ECO:0000259" key="1">
    <source>
        <dbReference type="PROSITE" id="PS50181"/>
    </source>
</evidence>
<accession>A0ABD6E5B0</accession>
<dbReference type="PANTHER" id="PTHR13318:SF190">
    <property type="entry name" value="PARTNER OF PAIRED, ISOFORM B"/>
    <property type="match status" value="1"/>
</dbReference>
<dbReference type="InterPro" id="IPR032675">
    <property type="entry name" value="LRR_dom_sf"/>
</dbReference>
<feature type="domain" description="F-box" evidence="1">
    <location>
        <begin position="107"/>
        <end position="154"/>
    </location>
</feature>
<dbReference type="SMART" id="SM00367">
    <property type="entry name" value="LRR_CC"/>
    <property type="match status" value="5"/>
</dbReference>
<gene>
    <name evidence="2" type="ORF">AB6A40_001909</name>
</gene>
<dbReference type="EMBL" id="JBGFUD010000768">
    <property type="protein sequence ID" value="MFH4975200.1"/>
    <property type="molecule type" value="Genomic_DNA"/>
</dbReference>
<reference evidence="2 3" key="1">
    <citation type="submission" date="2024-08" db="EMBL/GenBank/DDBJ databases">
        <title>Gnathostoma spinigerum genome.</title>
        <authorList>
            <person name="Gonzalez-Bertolin B."/>
            <person name="Monzon S."/>
            <person name="Zaballos A."/>
            <person name="Jimenez P."/>
            <person name="Dekumyoy P."/>
            <person name="Varona S."/>
            <person name="Cuesta I."/>
            <person name="Sumanam S."/>
            <person name="Adisakwattana P."/>
            <person name="Gasser R.B."/>
            <person name="Hernandez-Gonzalez A."/>
            <person name="Young N.D."/>
            <person name="Perteguer M.J."/>
        </authorList>
    </citation>
    <scope>NUCLEOTIDE SEQUENCE [LARGE SCALE GENOMIC DNA]</scope>
    <source>
        <strain evidence="2">AL3</strain>
        <tissue evidence="2">Liver</tissue>
    </source>
</reference>
<protein>
    <recommendedName>
        <fullName evidence="1">F-box domain-containing protein</fullName>
    </recommendedName>
</protein>
<evidence type="ECO:0000313" key="3">
    <source>
        <dbReference type="Proteomes" id="UP001608902"/>
    </source>
</evidence>
<dbReference type="SUPFAM" id="SSF52047">
    <property type="entry name" value="RNI-like"/>
    <property type="match status" value="1"/>
</dbReference>
<dbReference type="InterPro" id="IPR006553">
    <property type="entry name" value="Leu-rich_rpt_Cys-con_subtyp"/>
</dbReference>
<name>A0ABD6E5B0_9BILA</name>
<sequence>MNEQRLEEALLIRPPSLNSIKPSCNKYKTQFPLSNEVIYGRPLYVFREWYPQCCLSSSMNSFYPLLDTDEKQKKATLAVPEDITSPVIDQSGPVNVTFENIDPNEHVRSIHSLPDHILTEILLHLHPVHLVHSISLVCQRWRHIVENRIFWRSIRVVISNPPFFKEHVARRLQKICKWTEKLCLYVNINPGFGEVSDVDLVSLFPSMMTSLTVLDIGFLKVFSPLVLSFFILHCPNLERLNMEGFVQVNDGIFHLLFDNKSFPKLRQLILAYCEALEPTDFAELCASTHQLEVLSIDGIPSLRTSSIRLFCHSLSASTIVRLYLDGEALDDNAFLAISNCSNLELLSVSFCESASDAALTHLKFLRNLEHLHLRKGKEFSAGGLRNFFELSKFDAAQTFPSRLKFLNIGECPCLNDSVVDVITKNCPLMRSLCIFWCWSVTDDGLAMIAQRLPDLIFLDVSGLDCIDGNVLIDVPDLWLPKLRFLGACHCPRVEDSTLQFLCLRKRDLIVSDYSSSFIIVNIDENGQFKFDCRNDHVMYQAVLRELMDIEGFCCLPDIR</sequence>
<dbReference type="PANTHER" id="PTHR13318">
    <property type="entry name" value="PARTNER OF PAIRED, ISOFORM B-RELATED"/>
    <property type="match status" value="1"/>
</dbReference>
<proteinExistence type="predicted"/>
<dbReference type="InterPro" id="IPR001810">
    <property type="entry name" value="F-box_dom"/>
</dbReference>
<dbReference type="Proteomes" id="UP001608902">
    <property type="component" value="Unassembled WGS sequence"/>
</dbReference>
<keyword evidence="3" id="KW-1185">Reference proteome</keyword>
<evidence type="ECO:0000313" key="2">
    <source>
        <dbReference type="EMBL" id="MFH4975200.1"/>
    </source>
</evidence>
<dbReference type="Gene3D" id="3.80.10.10">
    <property type="entry name" value="Ribonuclease Inhibitor"/>
    <property type="match status" value="2"/>
</dbReference>
<dbReference type="AlphaFoldDB" id="A0ABD6E5B0"/>